<feature type="coiled-coil region" evidence="1">
    <location>
        <begin position="103"/>
        <end position="130"/>
    </location>
</feature>
<accession>A0ABQ1E1A8</accession>
<keyword evidence="1" id="KW-0175">Coiled coil</keyword>
<keyword evidence="4" id="KW-1185">Reference proteome</keyword>
<dbReference type="RefSeq" id="WP_110435973.1">
    <property type="nucleotide sequence ID" value="NZ_BLYJ01000024.1"/>
</dbReference>
<organism evidence="3 4">
    <name type="scientific">Butyricicoccus faecihominis</name>
    <dbReference type="NCBI Taxonomy" id="1712515"/>
    <lineage>
        <taxon>Bacteria</taxon>
        <taxon>Bacillati</taxon>
        <taxon>Bacillota</taxon>
        <taxon>Clostridia</taxon>
        <taxon>Eubacteriales</taxon>
        <taxon>Butyricicoccaceae</taxon>
        <taxon>Butyricicoccus</taxon>
    </lineage>
</organism>
<keyword evidence="2" id="KW-1133">Transmembrane helix</keyword>
<evidence type="ECO:0000313" key="3">
    <source>
        <dbReference type="EMBL" id="GFO88717.1"/>
    </source>
</evidence>
<reference evidence="3 4" key="1">
    <citation type="submission" date="2020-06" db="EMBL/GenBank/DDBJ databases">
        <title>Characterization of fructooligosaccharide metabolism and fructooligosaccharide-degrading enzymes in human commensal butyrate producers.</title>
        <authorList>
            <person name="Tanno H."/>
            <person name="Fujii T."/>
            <person name="Hirano K."/>
            <person name="Maeno S."/>
            <person name="Tonozuka T."/>
            <person name="Sakamoto M."/>
            <person name="Ohkuma M."/>
            <person name="Tochio T."/>
            <person name="Endo A."/>
        </authorList>
    </citation>
    <scope>NUCLEOTIDE SEQUENCE [LARGE SCALE GENOMIC DNA]</scope>
    <source>
        <strain evidence="3 4">JCM 31056</strain>
    </source>
</reference>
<sequence length="229" mass="25361">MKCPKCGSENTQYVAVHHSGSSGSFTDACCGMMIFGPIGILCGLCGASPGFTDDYWVCHSCGKKFQAGTAKAAEKARQEKIQQELNAKARRKALLSAANPVILQNIDNEVIEAENRYKALKARLKADKQAFLQEYPACKVQNTFRMIGRGIIIALMGFIAFLAIDMDELITIIIWFLAAMVIGVMCMMPPYYIKLSPALTELNEAVENAKKYKEYLDRLKKARDEENGV</sequence>
<feature type="transmembrane region" description="Helical" evidence="2">
    <location>
        <begin position="146"/>
        <end position="164"/>
    </location>
</feature>
<evidence type="ECO:0000256" key="1">
    <source>
        <dbReference type="SAM" id="Coils"/>
    </source>
</evidence>
<comment type="caution">
    <text evidence="3">The sequence shown here is derived from an EMBL/GenBank/DDBJ whole genome shotgun (WGS) entry which is preliminary data.</text>
</comment>
<keyword evidence="2" id="KW-0472">Membrane</keyword>
<dbReference type="Proteomes" id="UP000620147">
    <property type="component" value="Unassembled WGS sequence"/>
</dbReference>
<keyword evidence="2" id="KW-0812">Transmembrane</keyword>
<evidence type="ECO:0000313" key="4">
    <source>
        <dbReference type="Proteomes" id="UP000620147"/>
    </source>
</evidence>
<dbReference type="EMBL" id="BLYJ01000024">
    <property type="protein sequence ID" value="GFO88717.1"/>
    <property type="molecule type" value="Genomic_DNA"/>
</dbReference>
<evidence type="ECO:0000256" key="2">
    <source>
        <dbReference type="SAM" id="Phobius"/>
    </source>
</evidence>
<feature type="transmembrane region" description="Helical" evidence="2">
    <location>
        <begin position="170"/>
        <end position="193"/>
    </location>
</feature>
<name>A0ABQ1E1A8_9FIRM</name>
<proteinExistence type="predicted"/>
<protein>
    <submittedName>
        <fullName evidence="3">Uncharacterized protein</fullName>
    </submittedName>
</protein>
<gene>
    <name evidence="3" type="ORF">BUFA31_18810</name>
</gene>